<dbReference type="Pfam" id="PF14886">
    <property type="entry name" value="FAM183"/>
    <property type="match status" value="1"/>
</dbReference>
<keyword evidence="8" id="KW-1185">Reference proteome</keyword>
<evidence type="ECO:0000313" key="8">
    <source>
        <dbReference type="Proteomes" id="UP001165122"/>
    </source>
</evidence>
<dbReference type="EMBL" id="BRXW01000616">
    <property type="protein sequence ID" value="GMH70180.1"/>
    <property type="molecule type" value="Genomic_DNA"/>
</dbReference>
<keyword evidence="3" id="KW-0963">Cytoplasm</keyword>
<evidence type="ECO:0000256" key="6">
    <source>
        <dbReference type="ARBA" id="ARBA00034777"/>
    </source>
</evidence>
<dbReference type="PANTHER" id="PTHR33865:SF3">
    <property type="entry name" value="PROTEIN FAM183B"/>
    <property type="match status" value="1"/>
</dbReference>
<comment type="similarity">
    <text evidence="6">Belongs to the CFAP144 family.</text>
</comment>
<gene>
    <name evidence="7" type="ORF">TrLO_g447</name>
</gene>
<dbReference type="InterPro" id="IPR029214">
    <property type="entry name" value="CFAP144"/>
</dbReference>
<protein>
    <submittedName>
        <fullName evidence="7">Uncharacterized protein</fullName>
    </submittedName>
</protein>
<dbReference type="GO" id="GO:0005856">
    <property type="term" value="C:cytoskeleton"/>
    <property type="evidence" value="ECO:0007669"/>
    <property type="project" value="UniProtKB-SubCell"/>
</dbReference>
<sequence>MAFISPKIDLVSRNLIFTSMCSRENKILPTPIHFSQTTSSITSAIPSKITQTDPRHLKNGTSGLTESQKARYVKIRDDLEHSYNTFPRQKYATTQTSAQEIGWNVNDRSVNIRKSHKRYFRGKRNSEITKFVDEYCKSEGSSPFCAKKHK</sequence>
<dbReference type="GO" id="GO:0097546">
    <property type="term" value="C:ciliary base"/>
    <property type="evidence" value="ECO:0007669"/>
    <property type="project" value="TreeGrafter"/>
</dbReference>
<accession>A0A9W7ALY0</accession>
<evidence type="ECO:0000256" key="5">
    <source>
        <dbReference type="ARBA" id="ARBA00023273"/>
    </source>
</evidence>
<evidence type="ECO:0000256" key="2">
    <source>
        <dbReference type="ARBA" id="ARBA00004245"/>
    </source>
</evidence>
<evidence type="ECO:0000256" key="4">
    <source>
        <dbReference type="ARBA" id="ARBA00023212"/>
    </source>
</evidence>
<evidence type="ECO:0000256" key="1">
    <source>
        <dbReference type="ARBA" id="ARBA00004138"/>
    </source>
</evidence>
<evidence type="ECO:0000313" key="7">
    <source>
        <dbReference type="EMBL" id="GMH70180.1"/>
    </source>
</evidence>
<keyword evidence="4" id="KW-0206">Cytoskeleton</keyword>
<comment type="subcellular location">
    <subcellularLocation>
        <location evidence="1">Cell projection</location>
        <location evidence="1">Cilium</location>
    </subcellularLocation>
    <subcellularLocation>
        <location evidence="2">Cytoplasm</location>
        <location evidence="2">Cytoskeleton</location>
    </subcellularLocation>
</comment>
<dbReference type="AlphaFoldDB" id="A0A9W7ALY0"/>
<keyword evidence="5" id="KW-0966">Cell projection</keyword>
<reference evidence="8" key="1">
    <citation type="journal article" date="2023" name="Commun. Biol.">
        <title>Genome analysis of Parmales, the sister group of diatoms, reveals the evolutionary specialization of diatoms from phago-mixotrophs to photoautotrophs.</title>
        <authorList>
            <person name="Ban H."/>
            <person name="Sato S."/>
            <person name="Yoshikawa S."/>
            <person name="Yamada K."/>
            <person name="Nakamura Y."/>
            <person name="Ichinomiya M."/>
            <person name="Sato N."/>
            <person name="Blanc-Mathieu R."/>
            <person name="Endo H."/>
            <person name="Kuwata A."/>
            <person name="Ogata H."/>
        </authorList>
    </citation>
    <scope>NUCLEOTIDE SEQUENCE [LARGE SCALE GENOMIC DNA]</scope>
    <source>
        <strain evidence="8">NIES 3700</strain>
    </source>
</reference>
<dbReference type="OrthoDB" id="192389at2759"/>
<comment type="caution">
    <text evidence="7">The sequence shown here is derived from an EMBL/GenBank/DDBJ whole genome shotgun (WGS) entry which is preliminary data.</text>
</comment>
<dbReference type="PANTHER" id="PTHR33865">
    <property type="entry name" value="PROTEIN FAM183B"/>
    <property type="match status" value="1"/>
</dbReference>
<proteinExistence type="inferred from homology"/>
<dbReference type="Proteomes" id="UP001165122">
    <property type="component" value="Unassembled WGS sequence"/>
</dbReference>
<organism evidence="7 8">
    <name type="scientific">Triparma laevis f. longispina</name>
    <dbReference type="NCBI Taxonomy" id="1714387"/>
    <lineage>
        <taxon>Eukaryota</taxon>
        <taxon>Sar</taxon>
        <taxon>Stramenopiles</taxon>
        <taxon>Ochrophyta</taxon>
        <taxon>Bolidophyceae</taxon>
        <taxon>Parmales</taxon>
        <taxon>Triparmaceae</taxon>
        <taxon>Triparma</taxon>
    </lineage>
</organism>
<evidence type="ECO:0000256" key="3">
    <source>
        <dbReference type="ARBA" id="ARBA00022490"/>
    </source>
</evidence>
<name>A0A9W7ALY0_9STRA</name>